<feature type="transmembrane region" description="Helical" evidence="1">
    <location>
        <begin position="320"/>
        <end position="340"/>
    </location>
</feature>
<feature type="transmembrane region" description="Helical" evidence="1">
    <location>
        <begin position="149"/>
        <end position="171"/>
    </location>
</feature>
<dbReference type="EMBL" id="BORP01000002">
    <property type="protein sequence ID" value="GIO27023.1"/>
    <property type="molecule type" value="Genomic_DNA"/>
</dbReference>
<gene>
    <name evidence="2" type="ORF">J43TS3_16340</name>
</gene>
<keyword evidence="1" id="KW-1133">Transmembrane helix</keyword>
<reference evidence="2" key="1">
    <citation type="submission" date="2021-03" db="EMBL/GenBank/DDBJ databases">
        <title>Antimicrobial resistance genes in bacteria isolated from Japanese honey, and their potential for conferring macrolide and lincosamide resistance in the American foulbrood pathogen Paenibacillus larvae.</title>
        <authorList>
            <person name="Okamoto M."/>
            <person name="Kumagai M."/>
            <person name="Kanamori H."/>
            <person name="Takamatsu D."/>
        </authorList>
    </citation>
    <scope>NUCLEOTIDE SEQUENCE</scope>
    <source>
        <strain evidence="2">J43TS3</strain>
    </source>
</reference>
<feature type="transmembrane region" description="Helical" evidence="1">
    <location>
        <begin position="218"/>
        <end position="240"/>
    </location>
</feature>
<sequence>MKLNAESKLTLYPLKIHPDKKNFIIEDEATGEFFEMPQICIDAIELINQGKKLSEVEYQLLQVYSSEEVEVIDFAYQLMEFGLVKTVDGQATSVVKKAPSIKGMQWISPKLGKLFFNKISTILYFAFFIMNITLIIFHPEFIPHYRDIFLVDSIVLSVLIYAAISFLLLMIHELGHILAIRSYDLPTKLSVGHRLIFIVLETDLTSAWKLPPRKRNTLYLGGMAFEQVILSTTLLLSIFLNGSGTFWTSILTIIIFDICIKTVYQCCIYMKTDLYYVFENMTSCYSLMENSKDYLSKWFPFLKQKENTEIFSGESLVVRLYSILYLIGPPLTVALLVFIWL</sequence>
<keyword evidence="1" id="KW-0812">Transmembrane</keyword>
<accession>A0A919X8Y6</accession>
<feature type="transmembrane region" description="Helical" evidence="1">
    <location>
        <begin position="246"/>
        <end position="264"/>
    </location>
</feature>
<keyword evidence="1" id="KW-0472">Membrane</keyword>
<organism evidence="2 3">
    <name type="scientific">Ornithinibacillus bavariensis</name>
    <dbReference type="NCBI Taxonomy" id="545502"/>
    <lineage>
        <taxon>Bacteria</taxon>
        <taxon>Bacillati</taxon>
        <taxon>Bacillota</taxon>
        <taxon>Bacilli</taxon>
        <taxon>Bacillales</taxon>
        <taxon>Bacillaceae</taxon>
        <taxon>Ornithinibacillus</taxon>
    </lineage>
</organism>
<evidence type="ECO:0000313" key="2">
    <source>
        <dbReference type="EMBL" id="GIO27023.1"/>
    </source>
</evidence>
<dbReference type="RefSeq" id="WP_212920506.1">
    <property type="nucleotide sequence ID" value="NZ_BORP01000002.1"/>
</dbReference>
<dbReference type="Proteomes" id="UP000676917">
    <property type="component" value="Unassembled WGS sequence"/>
</dbReference>
<dbReference type="AlphaFoldDB" id="A0A919X8Y6"/>
<evidence type="ECO:0000313" key="3">
    <source>
        <dbReference type="Proteomes" id="UP000676917"/>
    </source>
</evidence>
<protein>
    <recommendedName>
        <fullName evidence="4">Peptidase</fullName>
    </recommendedName>
</protein>
<keyword evidence="3" id="KW-1185">Reference proteome</keyword>
<name>A0A919X8Y6_9BACI</name>
<feature type="transmembrane region" description="Helical" evidence="1">
    <location>
        <begin position="114"/>
        <end position="137"/>
    </location>
</feature>
<comment type="caution">
    <text evidence="2">The sequence shown here is derived from an EMBL/GenBank/DDBJ whole genome shotgun (WGS) entry which is preliminary data.</text>
</comment>
<proteinExistence type="predicted"/>
<evidence type="ECO:0000256" key="1">
    <source>
        <dbReference type="SAM" id="Phobius"/>
    </source>
</evidence>
<evidence type="ECO:0008006" key="4">
    <source>
        <dbReference type="Google" id="ProtNLM"/>
    </source>
</evidence>